<gene>
    <name evidence="2" type="ORF">N789_10090</name>
</gene>
<organism evidence="2 3">
    <name type="scientific">Arenimonas oryziterrae DSM 21050 = YC6267</name>
    <dbReference type="NCBI Taxonomy" id="1121015"/>
    <lineage>
        <taxon>Bacteria</taxon>
        <taxon>Pseudomonadati</taxon>
        <taxon>Pseudomonadota</taxon>
        <taxon>Gammaproteobacteria</taxon>
        <taxon>Lysobacterales</taxon>
        <taxon>Lysobacteraceae</taxon>
        <taxon>Arenimonas</taxon>
    </lineage>
</organism>
<dbReference type="PATRIC" id="fig|1121015.4.peg.1504"/>
<evidence type="ECO:0000313" key="2">
    <source>
        <dbReference type="EMBL" id="KFN43616.1"/>
    </source>
</evidence>
<keyword evidence="3" id="KW-1185">Reference proteome</keyword>
<dbReference type="STRING" id="1121015.GCA_000420545_00830"/>
<evidence type="ECO:0008006" key="4">
    <source>
        <dbReference type="Google" id="ProtNLM"/>
    </source>
</evidence>
<reference evidence="2 3" key="1">
    <citation type="submission" date="2013-09" db="EMBL/GenBank/DDBJ databases">
        <title>Genome sequencing of Arenimonas oryziterrae.</title>
        <authorList>
            <person name="Chen F."/>
            <person name="Wang G."/>
        </authorList>
    </citation>
    <scope>NUCLEOTIDE SEQUENCE [LARGE SCALE GENOMIC DNA]</scope>
    <source>
        <strain evidence="2 3">YC6267</strain>
    </source>
</reference>
<feature type="region of interest" description="Disordered" evidence="1">
    <location>
        <begin position="218"/>
        <end position="336"/>
    </location>
</feature>
<evidence type="ECO:0000313" key="3">
    <source>
        <dbReference type="Proteomes" id="UP000029385"/>
    </source>
</evidence>
<protein>
    <recommendedName>
        <fullName evidence="4">Thymidine phosphorylase</fullName>
    </recommendedName>
</protein>
<proteinExistence type="predicted"/>
<dbReference type="Proteomes" id="UP000029385">
    <property type="component" value="Unassembled WGS sequence"/>
</dbReference>
<dbReference type="EMBL" id="AVCI01000005">
    <property type="protein sequence ID" value="KFN43616.1"/>
    <property type="molecule type" value="Genomic_DNA"/>
</dbReference>
<dbReference type="Pfam" id="PF07793">
    <property type="entry name" value="DUF1631"/>
    <property type="match status" value="1"/>
</dbReference>
<accession>A0A091AVZ0</accession>
<dbReference type="InterPro" id="IPR012434">
    <property type="entry name" value="DUF1631"/>
</dbReference>
<dbReference type="AlphaFoldDB" id="A0A091AVZ0"/>
<feature type="compositionally biased region" description="Gly residues" evidence="1">
    <location>
        <begin position="315"/>
        <end position="334"/>
    </location>
</feature>
<feature type="compositionally biased region" description="Gly residues" evidence="1">
    <location>
        <begin position="236"/>
        <end position="249"/>
    </location>
</feature>
<name>A0A091AVZ0_9GAMM</name>
<dbReference type="eggNOG" id="COG5148">
    <property type="taxonomic scope" value="Bacteria"/>
</dbReference>
<sequence>MLEGILEFTSDELERGIVATLNEFEQQLFKFAEQARSNMVQTRWLESQRLIKRNRHDLVPRFLIALEAELANLREPPTKAGFAPLRARGSELSLVDDLEMDETSLLSEMASRAELRCSLPLYLLGQRFGVLAGRPAFDPESLPIGPQALCRMIRSASDCLELTEEHRLMFLRAFDRQVMPMYGSLVEAVNTFLAKNGVLPHLQYVPLRARPASQGYTAEKPLEAPPADRPAQAGGSPHGGVPGQAGGETLGLSLEPVHRGQPSARGDYRAGSGVASTGGDPANAPDPGFLETGRTGPASHPSRQPTATGAPADGWGAGPVSGPGSAGPAAGPGEGNAEENFQLMRQLLAGRRQLLGKLGSDRGREGNEPTQVATQNQIQDVLGSLQVKAASPVMEKGKPVMRNVTHLKQDLLAMLRQSAPDQPAPALAEEDGDAIDLVGMLYDSILKDVKPNSPASILLSKLQVPLLRVALQDKGFFTKQQHPARLMLNTIAETGAYWLSDDEADEALVNKMNTVVDRTVREYDGDMGLFSNLLEDLSAHLQTITRKAEVAERRHVEAARGKEKLAHARERAGMAMENLLKQQNLPRFTQTLLSQAWTDVMALTALRHGEDSEVWKQQLGFAERLIQIARTPAGEQAALGENASGLQQEVEQALSQVGYQGDEATAIAQRLVHPQSGSEDDAASRTELTMRLKARARLGEDLKAKKSKKVPLTAPEQARYEQLKQTPFGSWFEFTTNQQGDKVRRRLSWFSTVTGHVLFVNHRGQKVDEHTLDSLARMMVRGQVRIIDEEKGSLIDRAWNTVMNALRSFAGQTPAVASPAQ</sequence>
<comment type="caution">
    <text evidence="2">The sequence shown here is derived from an EMBL/GenBank/DDBJ whole genome shotgun (WGS) entry which is preliminary data.</text>
</comment>
<evidence type="ECO:0000256" key="1">
    <source>
        <dbReference type="SAM" id="MobiDB-lite"/>
    </source>
</evidence>